<gene>
    <name evidence="1" type="ORF">GON26_00350</name>
</gene>
<evidence type="ECO:0000313" key="1">
    <source>
        <dbReference type="EMBL" id="MWB92805.1"/>
    </source>
</evidence>
<reference evidence="1 2" key="1">
    <citation type="submission" date="2019-12" db="EMBL/GenBank/DDBJ databases">
        <authorList>
            <person name="Kim Y.S."/>
        </authorList>
    </citation>
    <scope>NUCLEOTIDE SEQUENCE [LARGE SCALE GENOMIC DNA]</scope>
    <source>
        <strain evidence="1 2">GA093</strain>
    </source>
</reference>
<protein>
    <recommendedName>
        <fullName evidence="3">WG containing repeat-containing protein</fullName>
    </recommendedName>
</protein>
<sequence>MKIFKIILLLLPLLSQSQNKFESIRKKLEQNKKYEYVYAFENNFAVFRTFDNKMGVIDSTENVIIKPIYSYINNKKELINLFEVGNNLNKKFKRGFIDLKGNIKIPIVYDDVFYIDNGLIRVSKENKVGIIDTLNNVILPIKFDSISLDNNVIIAENKGINSLYNLNGKQISDLQFTQISEFRNNKAIIEFPNKANSIIDNNGNVILKSIKNHSFEKVFNGDLYLIKNNLTTKEGIINSKNEFIIKCKYDEIKQVNSFFIAKSNKKNGFISSTDSIVKPFIYDEIYFSYFDDAVGFGDNNLGDNYIVKKDDLFGVINPNSLDEIIPINYKSIRTLFDNYYVVQNNENKSGLFTQNGIRVLNEDYEFYNIFKNSIFGEKNNKQFVIYLDGEKFTEKELSINKFVKYKDVQELSISENQIFKSEDKFGVINSSNKIVIPNEYEFIENIYLSKQFVVKKNNKFGIINSENKTLVEIEYDDYKKLKEVILFTKDNKKIKKYHEITFK</sequence>
<dbReference type="AlphaFoldDB" id="A0A6I4NJP5"/>
<dbReference type="Proteomes" id="UP000471501">
    <property type="component" value="Unassembled WGS sequence"/>
</dbReference>
<dbReference type="PANTHER" id="PTHR37841">
    <property type="entry name" value="GLR2918 PROTEIN"/>
    <property type="match status" value="1"/>
</dbReference>
<dbReference type="RefSeq" id="WP_160372754.1">
    <property type="nucleotide sequence ID" value="NZ_WSTB01000001.1"/>
</dbReference>
<keyword evidence="2" id="KW-1185">Reference proteome</keyword>
<dbReference type="PANTHER" id="PTHR37841:SF1">
    <property type="entry name" value="DUF3298 DOMAIN-CONTAINING PROTEIN"/>
    <property type="match status" value="1"/>
</dbReference>
<dbReference type="InterPro" id="IPR032774">
    <property type="entry name" value="WG_beta_rep"/>
</dbReference>
<comment type="caution">
    <text evidence="1">The sequence shown here is derived from an EMBL/GenBank/DDBJ whole genome shotgun (WGS) entry which is preliminary data.</text>
</comment>
<proteinExistence type="predicted"/>
<evidence type="ECO:0000313" key="2">
    <source>
        <dbReference type="Proteomes" id="UP000471501"/>
    </source>
</evidence>
<accession>A0A6I4NJP5</accession>
<evidence type="ECO:0008006" key="3">
    <source>
        <dbReference type="Google" id="ProtNLM"/>
    </source>
</evidence>
<dbReference type="EMBL" id="WSTB01000001">
    <property type="protein sequence ID" value="MWB92805.1"/>
    <property type="molecule type" value="Genomic_DNA"/>
</dbReference>
<dbReference type="Pfam" id="PF14903">
    <property type="entry name" value="WG_beta_rep"/>
    <property type="match status" value="6"/>
</dbReference>
<organism evidence="1 2">
    <name type="scientific">Flavobacterium hydrocarbonoxydans</name>
    <dbReference type="NCBI Taxonomy" id="2683249"/>
    <lineage>
        <taxon>Bacteria</taxon>
        <taxon>Pseudomonadati</taxon>
        <taxon>Bacteroidota</taxon>
        <taxon>Flavobacteriia</taxon>
        <taxon>Flavobacteriales</taxon>
        <taxon>Flavobacteriaceae</taxon>
        <taxon>Flavobacterium</taxon>
    </lineage>
</organism>
<name>A0A6I4NJP5_9FLAO</name>